<dbReference type="Pfam" id="PF00027">
    <property type="entry name" value="cNMP_binding"/>
    <property type="match status" value="1"/>
</dbReference>
<feature type="domain" description="HTH crp-type" evidence="5">
    <location>
        <begin position="137"/>
        <end position="211"/>
    </location>
</feature>
<name>A0A918H585_9ACTN</name>
<evidence type="ECO:0000259" key="5">
    <source>
        <dbReference type="PROSITE" id="PS51063"/>
    </source>
</evidence>
<evidence type="ECO:0000259" key="4">
    <source>
        <dbReference type="PROSITE" id="PS50042"/>
    </source>
</evidence>
<dbReference type="InterPro" id="IPR018490">
    <property type="entry name" value="cNMP-bd_dom_sf"/>
</dbReference>
<accession>A0A918H585</accession>
<keyword evidence="7" id="KW-1185">Reference proteome</keyword>
<dbReference type="SUPFAM" id="SSF46785">
    <property type="entry name" value="Winged helix' DNA-binding domain"/>
    <property type="match status" value="1"/>
</dbReference>
<dbReference type="InterPro" id="IPR012318">
    <property type="entry name" value="HTH_CRP"/>
</dbReference>
<dbReference type="PROSITE" id="PS50042">
    <property type="entry name" value="CNMP_BINDING_3"/>
    <property type="match status" value="1"/>
</dbReference>
<dbReference type="SMART" id="SM00100">
    <property type="entry name" value="cNMP"/>
    <property type="match status" value="1"/>
</dbReference>
<comment type="caution">
    <text evidence="6">The sequence shown here is derived from an EMBL/GenBank/DDBJ whole genome shotgun (WGS) entry which is preliminary data.</text>
</comment>
<dbReference type="Gene3D" id="2.60.120.10">
    <property type="entry name" value="Jelly Rolls"/>
    <property type="match status" value="1"/>
</dbReference>
<dbReference type="Proteomes" id="UP000619486">
    <property type="component" value="Unassembled WGS sequence"/>
</dbReference>
<reference evidence="6" key="1">
    <citation type="journal article" date="2014" name="Int. J. Syst. Evol. Microbiol.">
        <title>Complete genome sequence of Corynebacterium casei LMG S-19264T (=DSM 44701T), isolated from a smear-ripened cheese.</title>
        <authorList>
            <consortium name="US DOE Joint Genome Institute (JGI-PGF)"/>
            <person name="Walter F."/>
            <person name="Albersmeier A."/>
            <person name="Kalinowski J."/>
            <person name="Ruckert C."/>
        </authorList>
    </citation>
    <scope>NUCLEOTIDE SEQUENCE</scope>
    <source>
        <strain evidence="6">JCM 3172</strain>
    </source>
</reference>
<dbReference type="PROSITE" id="PS51063">
    <property type="entry name" value="HTH_CRP_2"/>
    <property type="match status" value="1"/>
</dbReference>
<evidence type="ECO:0000256" key="3">
    <source>
        <dbReference type="ARBA" id="ARBA00023163"/>
    </source>
</evidence>
<evidence type="ECO:0000256" key="1">
    <source>
        <dbReference type="ARBA" id="ARBA00023015"/>
    </source>
</evidence>
<dbReference type="InterPro" id="IPR000595">
    <property type="entry name" value="cNMP-bd_dom"/>
</dbReference>
<dbReference type="PANTHER" id="PTHR24567:SF74">
    <property type="entry name" value="HTH-TYPE TRANSCRIPTIONAL REGULATOR ARCR"/>
    <property type="match status" value="1"/>
</dbReference>
<proteinExistence type="predicted"/>
<dbReference type="SUPFAM" id="SSF51206">
    <property type="entry name" value="cAMP-binding domain-like"/>
    <property type="match status" value="1"/>
</dbReference>
<dbReference type="CDD" id="cd00038">
    <property type="entry name" value="CAP_ED"/>
    <property type="match status" value="1"/>
</dbReference>
<reference evidence="6" key="2">
    <citation type="submission" date="2020-09" db="EMBL/GenBank/DDBJ databases">
        <authorList>
            <person name="Sun Q."/>
            <person name="Ohkuma M."/>
        </authorList>
    </citation>
    <scope>NUCLEOTIDE SEQUENCE</scope>
    <source>
        <strain evidence="6">JCM 3172</strain>
    </source>
</reference>
<dbReference type="InterPro" id="IPR036388">
    <property type="entry name" value="WH-like_DNA-bd_sf"/>
</dbReference>
<evidence type="ECO:0000256" key="2">
    <source>
        <dbReference type="ARBA" id="ARBA00023125"/>
    </source>
</evidence>
<dbReference type="InterPro" id="IPR014710">
    <property type="entry name" value="RmlC-like_jellyroll"/>
</dbReference>
<dbReference type="AlphaFoldDB" id="A0A918H585"/>
<dbReference type="PANTHER" id="PTHR24567">
    <property type="entry name" value="CRP FAMILY TRANSCRIPTIONAL REGULATORY PROTEIN"/>
    <property type="match status" value="1"/>
</dbReference>
<feature type="domain" description="Cyclic nucleotide-binding" evidence="4">
    <location>
        <begin position="3"/>
        <end position="103"/>
    </location>
</feature>
<keyword evidence="3" id="KW-0804">Transcription</keyword>
<dbReference type="InterPro" id="IPR036390">
    <property type="entry name" value="WH_DNA-bd_sf"/>
</dbReference>
<dbReference type="Pfam" id="PF13545">
    <property type="entry name" value="HTH_Crp_2"/>
    <property type="match status" value="1"/>
</dbReference>
<protein>
    <submittedName>
        <fullName evidence="6">Crp/Fnr family transcriptional regulator</fullName>
    </submittedName>
</protein>
<dbReference type="InterPro" id="IPR050397">
    <property type="entry name" value="Env_Response_Regulators"/>
</dbReference>
<dbReference type="GO" id="GO:0003677">
    <property type="term" value="F:DNA binding"/>
    <property type="evidence" value="ECO:0007669"/>
    <property type="project" value="UniProtKB-KW"/>
</dbReference>
<gene>
    <name evidence="6" type="primary">ntcA</name>
    <name evidence="6" type="ORF">GCM10014713_29960</name>
</gene>
<keyword evidence="2" id="KW-0238">DNA-binding</keyword>
<organism evidence="6 7">
    <name type="scientific">Streptomyces purpureus</name>
    <dbReference type="NCBI Taxonomy" id="1951"/>
    <lineage>
        <taxon>Bacteria</taxon>
        <taxon>Bacillati</taxon>
        <taxon>Actinomycetota</taxon>
        <taxon>Actinomycetes</taxon>
        <taxon>Kitasatosporales</taxon>
        <taxon>Streptomycetaceae</taxon>
        <taxon>Streptomyces</taxon>
    </lineage>
</organism>
<dbReference type="GO" id="GO:0005829">
    <property type="term" value="C:cytosol"/>
    <property type="evidence" value="ECO:0007669"/>
    <property type="project" value="TreeGrafter"/>
</dbReference>
<sequence>MPFWSLLDEDARATLLRIGRPVGFPAKDTLMRQYDLTDHLLLVRRGCVKVSANSAAGYQAVLAIRNAGDLLGEQAAFDGGPRSATLTALTRVEALWLPAAPFRDAARATPAIALALQQVLSARLREADGHRAAAGSEAVQARLAALLLDLGAEYGRPEGNGSVLIALPLSQDDFAGLVLSSRRTVSRVFEQWRGRGWVTTGRERLTIDRPDELKRIGMGAA</sequence>
<dbReference type="Gene3D" id="1.10.10.10">
    <property type="entry name" value="Winged helix-like DNA-binding domain superfamily/Winged helix DNA-binding domain"/>
    <property type="match status" value="1"/>
</dbReference>
<evidence type="ECO:0000313" key="7">
    <source>
        <dbReference type="Proteomes" id="UP000619486"/>
    </source>
</evidence>
<evidence type="ECO:0000313" key="6">
    <source>
        <dbReference type="EMBL" id="GGT34370.1"/>
    </source>
</evidence>
<keyword evidence="1" id="KW-0805">Transcription regulation</keyword>
<dbReference type="EMBL" id="BMQQ01000010">
    <property type="protein sequence ID" value="GGT34370.1"/>
    <property type="molecule type" value="Genomic_DNA"/>
</dbReference>
<dbReference type="GO" id="GO:0003700">
    <property type="term" value="F:DNA-binding transcription factor activity"/>
    <property type="evidence" value="ECO:0007669"/>
    <property type="project" value="TreeGrafter"/>
</dbReference>